<keyword evidence="1" id="KW-0812">Transmembrane</keyword>
<dbReference type="RefSeq" id="WP_146320987.1">
    <property type="nucleotide sequence ID" value="NZ_CP042305.1"/>
</dbReference>
<gene>
    <name evidence="2" type="ORF">FPZ11_11335</name>
</gene>
<name>A0A5B8M6Q1_9MICO</name>
<evidence type="ECO:0000256" key="1">
    <source>
        <dbReference type="SAM" id="Phobius"/>
    </source>
</evidence>
<protein>
    <submittedName>
        <fullName evidence="2">Uncharacterized protein</fullName>
    </submittedName>
</protein>
<keyword evidence="3" id="KW-1185">Reference proteome</keyword>
<dbReference type="Proteomes" id="UP000320216">
    <property type="component" value="Chromosome"/>
</dbReference>
<feature type="transmembrane region" description="Helical" evidence="1">
    <location>
        <begin position="102"/>
        <end position="123"/>
    </location>
</feature>
<evidence type="ECO:0000313" key="3">
    <source>
        <dbReference type="Proteomes" id="UP000320216"/>
    </source>
</evidence>
<dbReference type="KEGG" id="huw:FPZ11_11335"/>
<feature type="transmembrane region" description="Helical" evidence="1">
    <location>
        <begin position="65"/>
        <end position="82"/>
    </location>
</feature>
<sequence>MRTLLHTICLAVASAVTAEFLLGDQYLSGMAPAAQQVSELILFTAFYGSAAVLIRELARRARTGWPGILTLALAFGVIEEGIVDQSLFNPHFAGQHLLVYGYIPWLGTAGPWLIFVLTLHVVWSMGSPIAVMEGAFGSQPWVKHAGLLAIPAVLFVLGGSAIFVASWASGGFLASGVQMLICALIAAALVVIVFTVLRGRDKAAAGASRDGARLSGRGAASGRGAGFVVSVAAGLVLGGAFQLTHGLPHSVSAWVTALALLVVLAVGILFAVFVKPDALGFGSGAILVYCVVGLVNAVQTGPTAVIEQTVLVLIALGVLTAVAVRHLRRRHVEQTAVLV</sequence>
<keyword evidence="1" id="KW-0472">Membrane</keyword>
<accession>A0A5B8M6Q1</accession>
<organism evidence="2 3">
    <name type="scientific">Humibacter ginsenosidimutans</name>
    <dbReference type="NCBI Taxonomy" id="2599293"/>
    <lineage>
        <taxon>Bacteria</taxon>
        <taxon>Bacillati</taxon>
        <taxon>Actinomycetota</taxon>
        <taxon>Actinomycetes</taxon>
        <taxon>Micrococcales</taxon>
        <taxon>Microbacteriaceae</taxon>
        <taxon>Humibacter</taxon>
    </lineage>
</organism>
<feature type="transmembrane region" description="Helical" evidence="1">
    <location>
        <begin position="144"/>
        <end position="165"/>
    </location>
</feature>
<reference evidence="2 3" key="1">
    <citation type="submission" date="2019-07" db="EMBL/GenBank/DDBJ databases">
        <title>Full genome sequence of Humibacter sp. WJ7-1.</title>
        <authorList>
            <person name="Im W.-T."/>
        </authorList>
    </citation>
    <scope>NUCLEOTIDE SEQUENCE [LARGE SCALE GENOMIC DNA]</scope>
    <source>
        <strain evidence="2 3">WJ7-1</strain>
    </source>
</reference>
<feature type="transmembrane region" description="Helical" evidence="1">
    <location>
        <begin position="218"/>
        <end position="241"/>
    </location>
</feature>
<keyword evidence="1" id="KW-1133">Transmembrane helix</keyword>
<feature type="transmembrane region" description="Helical" evidence="1">
    <location>
        <begin position="305"/>
        <end position="324"/>
    </location>
</feature>
<feature type="transmembrane region" description="Helical" evidence="1">
    <location>
        <begin position="281"/>
        <end position="299"/>
    </location>
</feature>
<proteinExistence type="predicted"/>
<dbReference type="EMBL" id="CP042305">
    <property type="protein sequence ID" value="QDZ15272.1"/>
    <property type="molecule type" value="Genomic_DNA"/>
</dbReference>
<feature type="transmembrane region" description="Helical" evidence="1">
    <location>
        <begin position="253"/>
        <end position="274"/>
    </location>
</feature>
<dbReference type="AlphaFoldDB" id="A0A5B8M6Q1"/>
<feature type="transmembrane region" description="Helical" evidence="1">
    <location>
        <begin position="34"/>
        <end position="53"/>
    </location>
</feature>
<feature type="transmembrane region" description="Helical" evidence="1">
    <location>
        <begin position="177"/>
        <end position="197"/>
    </location>
</feature>
<evidence type="ECO:0000313" key="2">
    <source>
        <dbReference type="EMBL" id="QDZ15272.1"/>
    </source>
</evidence>
<dbReference type="OrthoDB" id="8478704at2"/>